<evidence type="ECO:0000313" key="4">
    <source>
        <dbReference type="EMBL" id="GGB40674.1"/>
    </source>
</evidence>
<dbReference type="Proteomes" id="UP000621492">
    <property type="component" value="Unassembled WGS sequence"/>
</dbReference>
<gene>
    <name evidence="4" type="ORF">GCM10011409_17720</name>
</gene>
<dbReference type="RefSeq" id="WP_188724962.1">
    <property type="nucleotide sequence ID" value="NZ_BMJD01000011.1"/>
</dbReference>
<feature type="domain" description="Beta-lactamase-related" evidence="3">
    <location>
        <begin position="29"/>
        <end position="325"/>
    </location>
</feature>
<proteinExistence type="predicted"/>
<dbReference type="AlphaFoldDB" id="A0A9W5TXF1"/>
<comment type="caution">
    <text evidence="4">The sequence shown here is derived from an EMBL/GenBank/DDBJ whole genome shotgun (WGS) entry which is preliminary data.</text>
</comment>
<keyword evidence="2" id="KW-0472">Membrane</keyword>
<dbReference type="GO" id="GO:0016020">
    <property type="term" value="C:membrane"/>
    <property type="evidence" value="ECO:0007669"/>
    <property type="project" value="UniProtKB-SubCell"/>
</dbReference>
<dbReference type="PANTHER" id="PTHR46825">
    <property type="entry name" value="D-ALANYL-D-ALANINE-CARBOXYPEPTIDASE/ENDOPEPTIDASE AMPH"/>
    <property type="match status" value="1"/>
</dbReference>
<comment type="subcellular location">
    <subcellularLocation>
        <location evidence="1">Membrane</location>
    </subcellularLocation>
</comment>
<protein>
    <submittedName>
        <fullName evidence="4">Penicillin-binding protein</fullName>
    </submittedName>
</protein>
<name>A0A9W5TXF1_9BACI</name>
<dbReference type="PANTHER" id="PTHR46825:SF11">
    <property type="entry name" value="PENICILLIN-BINDING PROTEIN 4"/>
    <property type="match status" value="1"/>
</dbReference>
<evidence type="ECO:0000256" key="2">
    <source>
        <dbReference type="ARBA" id="ARBA00023136"/>
    </source>
</evidence>
<dbReference type="InterPro" id="IPR050491">
    <property type="entry name" value="AmpC-like"/>
</dbReference>
<sequence>MKFKNVINRLNAIQKEVDFSGTVYVKVKDSVFTESYGYANRTEKIANQVKTRYGIASGCKIFTAIAICQLVEQGKLRFETRLVDCLDIPFPYFDEGVTVHHLLTHTSGIPDYFDEDEMDDYEELWLQKPMYLIRRLHDFLPFFQNEQMKSPAGATFHYNNAEYIVLGLIIEQVSGYTFSDYVEQFIFKKAGMNDSGYFEMDSLPERVAYGYIKKPDGGYRTNIYSIPVKGGSDGGAYVTAEDMVKCWEELSNYKLLTKEMTEKLLTPQIQVEEDIFYGYGLYMQMDQDKVVKYILMGYDPGINFRAVFYPETSLNIVVCSNKSDGAYEVITGIQEALR</sequence>
<dbReference type="InterPro" id="IPR012338">
    <property type="entry name" value="Beta-lactam/transpept-like"/>
</dbReference>
<evidence type="ECO:0000313" key="5">
    <source>
        <dbReference type="Proteomes" id="UP000621492"/>
    </source>
</evidence>
<accession>A0A9W5TXF1</accession>
<reference evidence="4" key="1">
    <citation type="journal article" date="2014" name="Int. J. Syst. Evol. Microbiol.">
        <title>Complete genome sequence of Corynebacterium casei LMG S-19264T (=DSM 44701T), isolated from a smear-ripened cheese.</title>
        <authorList>
            <consortium name="US DOE Joint Genome Institute (JGI-PGF)"/>
            <person name="Walter F."/>
            <person name="Albersmeier A."/>
            <person name="Kalinowski J."/>
            <person name="Ruckert C."/>
        </authorList>
    </citation>
    <scope>NUCLEOTIDE SEQUENCE</scope>
    <source>
        <strain evidence="4">CGMCC 1.15454</strain>
    </source>
</reference>
<dbReference type="EMBL" id="BMJD01000011">
    <property type="protein sequence ID" value="GGB40674.1"/>
    <property type="molecule type" value="Genomic_DNA"/>
</dbReference>
<dbReference type="Pfam" id="PF00144">
    <property type="entry name" value="Beta-lactamase"/>
    <property type="match status" value="1"/>
</dbReference>
<dbReference type="InterPro" id="IPR001466">
    <property type="entry name" value="Beta-lactam-related"/>
</dbReference>
<evidence type="ECO:0000259" key="3">
    <source>
        <dbReference type="Pfam" id="PF00144"/>
    </source>
</evidence>
<dbReference type="SUPFAM" id="SSF56601">
    <property type="entry name" value="beta-lactamase/transpeptidase-like"/>
    <property type="match status" value="1"/>
</dbReference>
<evidence type="ECO:0000256" key="1">
    <source>
        <dbReference type="ARBA" id="ARBA00004370"/>
    </source>
</evidence>
<organism evidence="4 5">
    <name type="scientific">Lentibacillus populi</name>
    <dbReference type="NCBI Taxonomy" id="1827502"/>
    <lineage>
        <taxon>Bacteria</taxon>
        <taxon>Bacillati</taxon>
        <taxon>Bacillota</taxon>
        <taxon>Bacilli</taxon>
        <taxon>Bacillales</taxon>
        <taxon>Bacillaceae</taxon>
        <taxon>Lentibacillus</taxon>
    </lineage>
</organism>
<dbReference type="Gene3D" id="3.40.710.10">
    <property type="entry name" value="DD-peptidase/beta-lactamase superfamily"/>
    <property type="match status" value="1"/>
</dbReference>
<keyword evidence="5" id="KW-1185">Reference proteome</keyword>
<reference evidence="4" key="2">
    <citation type="submission" date="2020-09" db="EMBL/GenBank/DDBJ databases">
        <authorList>
            <person name="Sun Q."/>
            <person name="Zhou Y."/>
        </authorList>
    </citation>
    <scope>NUCLEOTIDE SEQUENCE</scope>
    <source>
        <strain evidence="4">CGMCC 1.15454</strain>
    </source>
</reference>